<sequence length="432" mass="48644">MGGASGKLGSSFRAWIRRCIQLPADAWLYAVGKWHSFGESQKMIAEAQPLVMQPALVAKLAVSWTQLEQEQEAGGSIASPAVSSGAVAGSADHALLASIRADAVHLNRNNVTRTEAYLALYERRPELHWALLAHLVSRNGGWNMTDLQGEWLPYLLGRSAREAVFRFLERANALIFQDAYPQLLLYEASCRAGRPLFHLLPQLGVSRFMVPVWQTFWKSGDSAILTVALIVNEQNYIEQRIVQQPFFRKEVLNTLFFGLQSLLQLNAVVFCYRSRGEEMKLAGLVLENFDNLKERIEFGKRLYALLFGVPEVHGGACAFARAFRHTGSRADYAPHLFAAVRRDPPKKPYRERLSGRRLAPGAAPLFSPELSSVWPDREVEAPEPGDWFRQAVQVLPYFQKLPLPHSFEMTNEYSLLLNKIELAVLASQQWKP</sequence>
<dbReference type="AlphaFoldDB" id="A0A1I1Y556"/>
<keyword evidence="2" id="KW-1185">Reference proteome</keyword>
<evidence type="ECO:0008006" key="3">
    <source>
        <dbReference type="Google" id="ProtNLM"/>
    </source>
</evidence>
<dbReference type="InterPro" id="IPR019658">
    <property type="entry name" value="DUF2515"/>
</dbReference>
<gene>
    <name evidence="1" type="ORF">SAMN04487969_101307</name>
</gene>
<dbReference type="EMBL" id="FONN01000001">
    <property type="protein sequence ID" value="SFE14691.1"/>
    <property type="molecule type" value="Genomic_DNA"/>
</dbReference>
<reference evidence="2" key="1">
    <citation type="submission" date="2016-10" db="EMBL/GenBank/DDBJ databases">
        <authorList>
            <person name="Varghese N."/>
            <person name="Submissions S."/>
        </authorList>
    </citation>
    <scope>NUCLEOTIDE SEQUENCE [LARGE SCALE GENOMIC DNA]</scope>
    <source>
        <strain evidence="2">CGMCC 1.10223</strain>
    </source>
</reference>
<evidence type="ECO:0000313" key="2">
    <source>
        <dbReference type="Proteomes" id="UP000183410"/>
    </source>
</evidence>
<organism evidence="1 2">
    <name type="scientific">Paenibacillus algorifonticola</name>
    <dbReference type="NCBI Taxonomy" id="684063"/>
    <lineage>
        <taxon>Bacteria</taxon>
        <taxon>Bacillati</taxon>
        <taxon>Bacillota</taxon>
        <taxon>Bacilli</taxon>
        <taxon>Bacillales</taxon>
        <taxon>Paenibacillaceae</taxon>
        <taxon>Paenibacillus</taxon>
    </lineage>
</organism>
<accession>A0A1I1Y556</accession>
<dbReference type="Pfam" id="PF10720">
    <property type="entry name" value="DUF2515"/>
    <property type="match status" value="1"/>
</dbReference>
<evidence type="ECO:0000313" key="1">
    <source>
        <dbReference type="EMBL" id="SFE14691.1"/>
    </source>
</evidence>
<name>A0A1I1Y556_9BACL</name>
<proteinExistence type="predicted"/>
<dbReference type="Proteomes" id="UP000183410">
    <property type="component" value="Unassembled WGS sequence"/>
</dbReference>
<protein>
    <recommendedName>
        <fullName evidence="3">DUF2515 domain-containing protein</fullName>
    </recommendedName>
</protein>